<evidence type="ECO:0000313" key="2">
    <source>
        <dbReference type="Proteomes" id="UP000693672"/>
    </source>
</evidence>
<dbReference type="Proteomes" id="UP000693672">
    <property type="component" value="Unassembled WGS sequence"/>
</dbReference>
<sequence length="158" mass="18157">MSARYELACECGWHRSYWLGGDTFLRDAYSDLERELASEQHPEVRRMWEALLNSPQLQLEKQRPDRSKPYVPAFLHGRRGLQASSKPFVYSGWELGVCRECAQVERYLHIVTAQTPEQEKLHPSLCRACANEVTIVTVNDVHCPACSRPVASRRKAIE</sequence>
<dbReference type="EMBL" id="CAJVAS010000028">
    <property type="protein sequence ID" value="CAG7644610.1"/>
    <property type="molecule type" value="Genomic_DNA"/>
</dbReference>
<dbReference type="AlphaFoldDB" id="A0A916K4V0"/>
<comment type="caution">
    <text evidence="1">The sequence shown here is derived from an EMBL/GenBank/DDBJ whole genome shotgun (WGS) entry which is preliminary data.</text>
</comment>
<organism evidence="1 2">
    <name type="scientific">Paenibacillus solanacearum</name>
    <dbReference type="NCBI Taxonomy" id="2048548"/>
    <lineage>
        <taxon>Bacteria</taxon>
        <taxon>Bacillati</taxon>
        <taxon>Bacillota</taxon>
        <taxon>Bacilli</taxon>
        <taxon>Bacillales</taxon>
        <taxon>Paenibacillaceae</taxon>
        <taxon>Paenibacillus</taxon>
    </lineage>
</organism>
<reference evidence="1" key="1">
    <citation type="submission" date="2021-06" db="EMBL/GenBank/DDBJ databases">
        <authorList>
            <person name="Criscuolo A."/>
        </authorList>
    </citation>
    <scope>NUCLEOTIDE SEQUENCE</scope>
    <source>
        <strain evidence="1">CIP111600</strain>
    </source>
</reference>
<evidence type="ECO:0000313" key="1">
    <source>
        <dbReference type="EMBL" id="CAG7644610.1"/>
    </source>
</evidence>
<dbReference type="RefSeq" id="WP_218094461.1">
    <property type="nucleotide sequence ID" value="NZ_CAJVAS010000028.1"/>
</dbReference>
<name>A0A916K4V0_9BACL</name>
<keyword evidence="2" id="KW-1185">Reference proteome</keyword>
<gene>
    <name evidence="1" type="ORF">PAESOLCIP111_04743</name>
</gene>
<proteinExistence type="predicted"/>
<accession>A0A916K4V0</accession>
<protein>
    <submittedName>
        <fullName evidence="1">Uncharacterized protein</fullName>
    </submittedName>
</protein>